<reference evidence="6" key="1">
    <citation type="journal article" date="2019" name="Int. J. Syst. Evol. Microbiol.">
        <title>The Global Catalogue of Microorganisms (GCM) 10K type strain sequencing project: providing services to taxonomists for standard genome sequencing and annotation.</title>
        <authorList>
            <consortium name="The Broad Institute Genomics Platform"/>
            <consortium name="The Broad Institute Genome Sequencing Center for Infectious Disease"/>
            <person name="Wu L."/>
            <person name="Ma J."/>
        </authorList>
    </citation>
    <scope>NUCLEOTIDE SEQUENCE [LARGE SCALE GENOMIC DNA]</scope>
    <source>
        <strain evidence="6">CGMCC 1.10759</strain>
    </source>
</reference>
<evidence type="ECO:0000256" key="3">
    <source>
        <dbReference type="ARBA" id="ARBA00022842"/>
    </source>
</evidence>
<dbReference type="SUPFAM" id="SSF51621">
    <property type="entry name" value="Phosphoenolpyruvate/pyruvate domain"/>
    <property type="match status" value="1"/>
</dbReference>
<evidence type="ECO:0000259" key="4">
    <source>
        <dbReference type="Pfam" id="PF03328"/>
    </source>
</evidence>
<dbReference type="InterPro" id="IPR015813">
    <property type="entry name" value="Pyrv/PenolPyrv_kinase-like_dom"/>
</dbReference>
<dbReference type="RefSeq" id="WP_380602169.1">
    <property type="nucleotide sequence ID" value="NZ_JBHSDU010000014.1"/>
</dbReference>
<feature type="domain" description="HpcH/HpaI aldolase/citrate lyase" evidence="4">
    <location>
        <begin position="5"/>
        <end position="223"/>
    </location>
</feature>
<dbReference type="EMBL" id="JBHSDU010000014">
    <property type="protein sequence ID" value="MFC4312616.1"/>
    <property type="molecule type" value="Genomic_DNA"/>
</dbReference>
<gene>
    <name evidence="5" type="ORF">ACFPN2_26265</name>
</gene>
<organism evidence="5 6">
    <name type="scientific">Steroidobacter flavus</name>
    <dbReference type="NCBI Taxonomy" id="1842136"/>
    <lineage>
        <taxon>Bacteria</taxon>
        <taxon>Pseudomonadati</taxon>
        <taxon>Pseudomonadota</taxon>
        <taxon>Gammaproteobacteria</taxon>
        <taxon>Steroidobacterales</taxon>
        <taxon>Steroidobacteraceae</taxon>
        <taxon>Steroidobacter</taxon>
    </lineage>
</organism>
<comment type="cofactor">
    <cofactor evidence="1">
        <name>Mg(2+)</name>
        <dbReference type="ChEBI" id="CHEBI:18420"/>
    </cofactor>
</comment>
<dbReference type="PIRSF" id="PIRSF015582">
    <property type="entry name" value="Cit_lyase_B"/>
    <property type="match status" value="1"/>
</dbReference>
<dbReference type="Proteomes" id="UP001595904">
    <property type="component" value="Unassembled WGS sequence"/>
</dbReference>
<dbReference type="InterPro" id="IPR005000">
    <property type="entry name" value="Aldolase/citrate-lyase_domain"/>
</dbReference>
<dbReference type="PANTHER" id="PTHR32308:SF0">
    <property type="entry name" value="HPCH_HPAI ALDOLASE_CITRATE LYASE DOMAIN-CONTAINING PROTEIN"/>
    <property type="match status" value="1"/>
</dbReference>
<dbReference type="GO" id="GO:0016829">
    <property type="term" value="F:lyase activity"/>
    <property type="evidence" value="ECO:0007669"/>
    <property type="project" value="UniProtKB-KW"/>
</dbReference>
<evidence type="ECO:0000313" key="6">
    <source>
        <dbReference type="Proteomes" id="UP001595904"/>
    </source>
</evidence>
<accession>A0ABV8SYA6</accession>
<evidence type="ECO:0000256" key="2">
    <source>
        <dbReference type="ARBA" id="ARBA00022723"/>
    </source>
</evidence>
<dbReference type="InterPro" id="IPR011206">
    <property type="entry name" value="Citrate_lyase_beta/mcl1/mcl2"/>
</dbReference>
<sequence>MKLFRSLLFAPGNHARRIEKAFTLPADVVILDLEDACPVAEKVAARAAVVEALQKPRAALGYVRTNALSTEFGYGDLCAVVQKGVDGVVLTKVDGPEQIKIADWLISQLERERGLALGSIDLIPLIETAAGVSHAEAISRAAARVKRFAFGAGDFTADLGVRWSREETELIAFRSSLVLAARTAGIEPPIDLAWLNTKDQEGFGNSLRWACTLGFQGKLCIHPDHVEPINRAFAPTAEEIARAQRVVDAFREAEARGSAAFVLDGAMIDYAIVLQANRTLQAGQRAAGRA</sequence>
<dbReference type="PANTHER" id="PTHR32308">
    <property type="entry name" value="LYASE BETA SUBUNIT, PUTATIVE (AFU_ORTHOLOGUE AFUA_4G13030)-RELATED"/>
    <property type="match status" value="1"/>
</dbReference>
<proteinExistence type="predicted"/>
<evidence type="ECO:0000256" key="1">
    <source>
        <dbReference type="ARBA" id="ARBA00001946"/>
    </source>
</evidence>
<comment type="caution">
    <text evidence="5">The sequence shown here is derived from an EMBL/GenBank/DDBJ whole genome shotgun (WGS) entry which is preliminary data.</text>
</comment>
<keyword evidence="3" id="KW-0460">Magnesium</keyword>
<dbReference type="InterPro" id="IPR040442">
    <property type="entry name" value="Pyrv_kinase-like_dom_sf"/>
</dbReference>
<dbReference type="Gene3D" id="3.20.20.60">
    <property type="entry name" value="Phosphoenolpyruvate-binding domains"/>
    <property type="match status" value="1"/>
</dbReference>
<dbReference type="Pfam" id="PF03328">
    <property type="entry name" value="HpcH_HpaI"/>
    <property type="match status" value="1"/>
</dbReference>
<protein>
    <submittedName>
        <fullName evidence="5">HpcH/HpaI aldolase/citrate lyase family protein</fullName>
    </submittedName>
</protein>
<keyword evidence="2" id="KW-0479">Metal-binding</keyword>
<keyword evidence="6" id="KW-1185">Reference proteome</keyword>
<keyword evidence="5" id="KW-0456">Lyase</keyword>
<name>A0ABV8SYA6_9GAMM</name>
<evidence type="ECO:0000313" key="5">
    <source>
        <dbReference type="EMBL" id="MFC4312616.1"/>
    </source>
</evidence>